<dbReference type="PANTHER" id="PTHR43265:SF1">
    <property type="entry name" value="ESTERASE ESTD"/>
    <property type="match status" value="1"/>
</dbReference>
<name>A0A2T7BPZ6_9BACT</name>
<dbReference type="PANTHER" id="PTHR43265">
    <property type="entry name" value="ESTERASE ESTD"/>
    <property type="match status" value="1"/>
</dbReference>
<dbReference type="OrthoDB" id="9809549at2"/>
<evidence type="ECO:0000256" key="1">
    <source>
        <dbReference type="SAM" id="SignalP"/>
    </source>
</evidence>
<dbReference type="GO" id="GO:0052689">
    <property type="term" value="F:carboxylic ester hydrolase activity"/>
    <property type="evidence" value="ECO:0007669"/>
    <property type="project" value="TreeGrafter"/>
</dbReference>
<reference evidence="3 4" key="1">
    <citation type="submission" date="2018-04" db="EMBL/GenBank/DDBJ databases">
        <title>Chitinophaga fuyangensis sp. nov., isolated from soil in a chemical factory.</title>
        <authorList>
            <person name="Chen K."/>
        </authorList>
    </citation>
    <scope>NUCLEOTIDE SEQUENCE [LARGE SCALE GENOMIC DNA]</scope>
    <source>
        <strain evidence="3 4">LY-1</strain>
    </source>
</reference>
<dbReference type="AlphaFoldDB" id="A0A2T7BPZ6"/>
<feature type="signal peptide" evidence="1">
    <location>
        <begin position="1"/>
        <end position="21"/>
    </location>
</feature>
<dbReference type="RefSeq" id="WP_108686357.1">
    <property type="nucleotide sequence ID" value="NZ_QCYK01000001.1"/>
</dbReference>
<evidence type="ECO:0000313" key="3">
    <source>
        <dbReference type="EMBL" id="PUZ29719.1"/>
    </source>
</evidence>
<sequence>MMKCKKGWILGLLLAGGQLHAQNMWQGRVGAVRMILHEGAKTTIDMPERQMNGLQPDSILHPAKDSLVLVFPHYVGRIALKRGAQAMSGALYLDEGVYPLTLVKVNAIQPLVLPQAPKLPLPYMVKQVRYKHDTICFGATLTLPAGKGPHTAVILLSGTGKQDRNGLMAGHPMFAVLADFLTRRGYVVLRSDDRGTGASGGVYETTTQREFAGDVKAAMHYLQTLPQVDAHRIGLIGHSEGGAIAFMAAAHNKDVAFVITLAGLASKGLESLQWQNQALISKAPIPAIRKERFNSLNNVMFQTAYTYAESDSLEQYLRSAYAAWSVQDSALARKDTTSGHFFYPLESYIRQATGAWYRSNIRFDPAPYLEAVRAPILALNGDKDLFVAPASLHNIDSLAKAGGNKDVTVLLMPGVNHLQQHCQTCTVSESLLLDETIAPEILRAMGAWLKKHSSNH</sequence>
<dbReference type="Pfam" id="PF02129">
    <property type="entry name" value="Peptidase_S15"/>
    <property type="match status" value="1"/>
</dbReference>
<keyword evidence="3" id="KW-0378">Hydrolase</keyword>
<feature type="chain" id="PRO_5015711156" evidence="1">
    <location>
        <begin position="22"/>
        <end position="456"/>
    </location>
</feature>
<protein>
    <submittedName>
        <fullName evidence="3">Alpha/beta hydrolase</fullName>
    </submittedName>
</protein>
<dbReference type="SUPFAM" id="SSF53474">
    <property type="entry name" value="alpha/beta-Hydrolases"/>
    <property type="match status" value="1"/>
</dbReference>
<dbReference type="Gene3D" id="3.40.50.1820">
    <property type="entry name" value="alpha/beta hydrolase"/>
    <property type="match status" value="1"/>
</dbReference>
<keyword evidence="1" id="KW-0732">Signal</keyword>
<comment type="caution">
    <text evidence="3">The sequence shown here is derived from an EMBL/GenBank/DDBJ whole genome shotgun (WGS) entry which is preliminary data.</text>
</comment>
<accession>A0A2T7BPZ6</accession>
<keyword evidence="4" id="KW-1185">Reference proteome</keyword>
<gene>
    <name evidence="3" type="ORF">DCC81_09845</name>
</gene>
<evidence type="ECO:0000259" key="2">
    <source>
        <dbReference type="Pfam" id="PF02129"/>
    </source>
</evidence>
<dbReference type="InterPro" id="IPR000383">
    <property type="entry name" value="Xaa-Pro-like_dom"/>
</dbReference>
<dbReference type="EMBL" id="QCYK01000001">
    <property type="protein sequence ID" value="PUZ29719.1"/>
    <property type="molecule type" value="Genomic_DNA"/>
</dbReference>
<evidence type="ECO:0000313" key="4">
    <source>
        <dbReference type="Proteomes" id="UP000244450"/>
    </source>
</evidence>
<dbReference type="InterPro" id="IPR053145">
    <property type="entry name" value="AB_hydrolase_Est10"/>
</dbReference>
<organism evidence="3 4">
    <name type="scientific">Chitinophaga parva</name>
    <dbReference type="NCBI Taxonomy" id="2169414"/>
    <lineage>
        <taxon>Bacteria</taxon>
        <taxon>Pseudomonadati</taxon>
        <taxon>Bacteroidota</taxon>
        <taxon>Chitinophagia</taxon>
        <taxon>Chitinophagales</taxon>
        <taxon>Chitinophagaceae</taxon>
        <taxon>Chitinophaga</taxon>
    </lineage>
</organism>
<proteinExistence type="predicted"/>
<dbReference type="InterPro" id="IPR029058">
    <property type="entry name" value="AB_hydrolase_fold"/>
</dbReference>
<dbReference type="Proteomes" id="UP000244450">
    <property type="component" value="Unassembled WGS sequence"/>
</dbReference>
<feature type="domain" description="Xaa-Pro dipeptidyl-peptidase-like" evidence="2">
    <location>
        <begin position="111"/>
        <end position="413"/>
    </location>
</feature>